<dbReference type="SMART" id="SM00448">
    <property type="entry name" value="REC"/>
    <property type="match status" value="1"/>
</dbReference>
<dbReference type="InterPro" id="IPR058245">
    <property type="entry name" value="NreC/VraR/RcsB-like_REC"/>
</dbReference>
<feature type="domain" description="HTH luxR-type" evidence="6">
    <location>
        <begin position="142"/>
        <end position="207"/>
    </location>
</feature>
<dbReference type="Gene3D" id="1.10.10.10">
    <property type="entry name" value="Winged helix-like DNA-binding domain superfamily/Winged helix DNA-binding domain"/>
    <property type="match status" value="1"/>
</dbReference>
<protein>
    <submittedName>
        <fullName evidence="8">Response regulator transcription factor</fullName>
    </submittedName>
</protein>
<evidence type="ECO:0000256" key="2">
    <source>
        <dbReference type="ARBA" id="ARBA00023015"/>
    </source>
</evidence>
<dbReference type="PROSITE" id="PS50043">
    <property type="entry name" value="HTH_LUXR_2"/>
    <property type="match status" value="1"/>
</dbReference>
<dbReference type="InterPro" id="IPR011006">
    <property type="entry name" value="CheY-like_superfamily"/>
</dbReference>
<dbReference type="Gene3D" id="3.40.50.2300">
    <property type="match status" value="1"/>
</dbReference>
<gene>
    <name evidence="8" type="ORF">H9626_09735</name>
</gene>
<dbReference type="CDD" id="cd17535">
    <property type="entry name" value="REC_NarL-like"/>
    <property type="match status" value="1"/>
</dbReference>
<reference evidence="8 9" key="1">
    <citation type="submission" date="2020-08" db="EMBL/GenBank/DDBJ databases">
        <title>A Genomic Blueprint of the Chicken Gut Microbiome.</title>
        <authorList>
            <person name="Gilroy R."/>
            <person name="Ravi A."/>
            <person name="Getino M."/>
            <person name="Pursley I."/>
            <person name="Horton D.L."/>
            <person name="Alikhan N.-F."/>
            <person name="Baker D."/>
            <person name="Gharbi K."/>
            <person name="Hall N."/>
            <person name="Watson M."/>
            <person name="Adriaenssens E.M."/>
            <person name="Foster-Nyarko E."/>
            <person name="Jarju S."/>
            <person name="Secka A."/>
            <person name="Antonio M."/>
            <person name="Oren A."/>
            <person name="Chaudhuri R."/>
            <person name="La Ragione R.M."/>
            <person name="Hildebrand F."/>
            <person name="Pallen M.J."/>
        </authorList>
    </citation>
    <scope>NUCLEOTIDE SEQUENCE [LARGE SCALE GENOMIC DNA]</scope>
    <source>
        <strain evidence="8 9">Sa1YUN3</strain>
    </source>
</reference>
<dbReference type="Pfam" id="PF00072">
    <property type="entry name" value="Response_reg"/>
    <property type="match status" value="1"/>
</dbReference>
<dbReference type="SUPFAM" id="SSF46894">
    <property type="entry name" value="C-terminal effector domain of the bipartite response regulators"/>
    <property type="match status" value="1"/>
</dbReference>
<evidence type="ECO:0000256" key="5">
    <source>
        <dbReference type="PROSITE-ProRule" id="PRU00169"/>
    </source>
</evidence>
<keyword evidence="1 5" id="KW-0597">Phosphoprotein</keyword>
<proteinExistence type="predicted"/>
<evidence type="ECO:0000256" key="4">
    <source>
        <dbReference type="ARBA" id="ARBA00023163"/>
    </source>
</evidence>
<evidence type="ECO:0000256" key="1">
    <source>
        <dbReference type="ARBA" id="ARBA00022553"/>
    </source>
</evidence>
<evidence type="ECO:0000313" key="8">
    <source>
        <dbReference type="EMBL" id="MBD8002489.1"/>
    </source>
</evidence>
<keyword evidence="2" id="KW-0805">Transcription regulation</keyword>
<dbReference type="Proteomes" id="UP000616346">
    <property type="component" value="Unassembled WGS sequence"/>
</dbReference>
<dbReference type="Pfam" id="PF00196">
    <property type="entry name" value="GerE"/>
    <property type="match status" value="1"/>
</dbReference>
<dbReference type="EMBL" id="JACSPQ010000010">
    <property type="protein sequence ID" value="MBD8002489.1"/>
    <property type="molecule type" value="Genomic_DNA"/>
</dbReference>
<evidence type="ECO:0000259" key="6">
    <source>
        <dbReference type="PROSITE" id="PS50043"/>
    </source>
</evidence>
<dbReference type="InterPro" id="IPR016032">
    <property type="entry name" value="Sig_transdc_resp-reg_C-effctor"/>
</dbReference>
<dbReference type="InterPro" id="IPR000792">
    <property type="entry name" value="Tscrpt_reg_LuxR_C"/>
</dbReference>
<dbReference type="PRINTS" id="PR00038">
    <property type="entry name" value="HTHLUXR"/>
</dbReference>
<evidence type="ECO:0000313" key="9">
    <source>
        <dbReference type="Proteomes" id="UP000616346"/>
    </source>
</evidence>
<dbReference type="InterPro" id="IPR036388">
    <property type="entry name" value="WH-like_DNA-bd_sf"/>
</dbReference>
<keyword evidence="9" id="KW-1185">Reference proteome</keyword>
<evidence type="ECO:0000256" key="3">
    <source>
        <dbReference type="ARBA" id="ARBA00023125"/>
    </source>
</evidence>
<feature type="domain" description="Response regulatory" evidence="7">
    <location>
        <begin position="11"/>
        <end position="125"/>
    </location>
</feature>
<dbReference type="SUPFAM" id="SSF52172">
    <property type="entry name" value="CheY-like"/>
    <property type="match status" value="1"/>
</dbReference>
<feature type="modified residue" description="4-aspartylphosphate" evidence="5">
    <location>
        <position position="60"/>
    </location>
</feature>
<dbReference type="PANTHER" id="PTHR44688:SF16">
    <property type="entry name" value="DNA-BINDING TRANSCRIPTIONAL ACTIVATOR DEVR_DOSR"/>
    <property type="match status" value="1"/>
</dbReference>
<dbReference type="PANTHER" id="PTHR44688">
    <property type="entry name" value="DNA-BINDING TRANSCRIPTIONAL ACTIVATOR DEVR_DOSR"/>
    <property type="match status" value="1"/>
</dbReference>
<evidence type="ECO:0000259" key="7">
    <source>
        <dbReference type="PROSITE" id="PS50110"/>
    </source>
</evidence>
<keyword evidence="4" id="KW-0804">Transcription</keyword>
<dbReference type="PROSITE" id="PS00622">
    <property type="entry name" value="HTH_LUXR_1"/>
    <property type="match status" value="1"/>
</dbReference>
<sequence length="208" mass="23628">MKMNNGIEAYRVLVIDDHPIVCEGLRGLIAQKENTLCVGVSDKKSLEASFAGRFDLYITDLEFPDVDMGKLVIRLRNHAPRCSILVYTMHDEPWVAAKLSDWDIDGAVSKNSDINELHLAIAALREGRRYFDRALAPCRSLSPFAVPDFSRREKEVLDCLARGMNTAEIADSLFISPNTVKTHRRHLMEKFDAKNVAQLIAKWKRWSL</sequence>
<comment type="caution">
    <text evidence="8">The sequence shown here is derived from an EMBL/GenBank/DDBJ whole genome shotgun (WGS) entry which is preliminary data.</text>
</comment>
<keyword evidence="3" id="KW-0238">DNA-binding</keyword>
<name>A0ABR8VCH3_9BACT</name>
<dbReference type="SMART" id="SM00421">
    <property type="entry name" value="HTH_LUXR"/>
    <property type="match status" value="1"/>
</dbReference>
<dbReference type="CDD" id="cd06170">
    <property type="entry name" value="LuxR_C_like"/>
    <property type="match status" value="1"/>
</dbReference>
<organism evidence="8 9">
    <name type="scientific">Phocaeicola faecium</name>
    <dbReference type="NCBI Taxonomy" id="2762213"/>
    <lineage>
        <taxon>Bacteria</taxon>
        <taxon>Pseudomonadati</taxon>
        <taxon>Bacteroidota</taxon>
        <taxon>Bacteroidia</taxon>
        <taxon>Bacteroidales</taxon>
        <taxon>Bacteroidaceae</taxon>
        <taxon>Phocaeicola</taxon>
    </lineage>
</organism>
<dbReference type="PROSITE" id="PS50110">
    <property type="entry name" value="RESPONSE_REGULATORY"/>
    <property type="match status" value="1"/>
</dbReference>
<accession>A0ABR8VCH3</accession>
<dbReference type="InterPro" id="IPR001789">
    <property type="entry name" value="Sig_transdc_resp-reg_receiver"/>
</dbReference>